<accession>A0AAU2V881</accession>
<protein>
    <submittedName>
        <fullName evidence="4">Class I SAM-dependent methyltransferase</fullName>
    </submittedName>
</protein>
<dbReference type="GO" id="GO:0008168">
    <property type="term" value="F:methyltransferase activity"/>
    <property type="evidence" value="ECO:0007669"/>
    <property type="project" value="UniProtKB-KW"/>
</dbReference>
<gene>
    <name evidence="4" type="ORF">OG549_22570</name>
</gene>
<evidence type="ECO:0000313" key="4">
    <source>
        <dbReference type="EMBL" id="WTW63211.1"/>
    </source>
</evidence>
<dbReference type="CDD" id="cd02440">
    <property type="entry name" value="AdoMet_MTases"/>
    <property type="match status" value="1"/>
</dbReference>
<evidence type="ECO:0000256" key="1">
    <source>
        <dbReference type="ARBA" id="ARBA00022603"/>
    </source>
</evidence>
<dbReference type="PANTHER" id="PTHR43464">
    <property type="entry name" value="METHYLTRANSFERASE"/>
    <property type="match status" value="1"/>
</dbReference>
<evidence type="ECO:0000256" key="2">
    <source>
        <dbReference type="ARBA" id="ARBA00022679"/>
    </source>
</evidence>
<evidence type="ECO:0000256" key="3">
    <source>
        <dbReference type="ARBA" id="ARBA00022691"/>
    </source>
</evidence>
<dbReference type="PANTHER" id="PTHR43464:SF19">
    <property type="entry name" value="UBIQUINONE BIOSYNTHESIS O-METHYLTRANSFERASE, MITOCHONDRIAL"/>
    <property type="match status" value="1"/>
</dbReference>
<dbReference type="Gene3D" id="3.40.50.150">
    <property type="entry name" value="Vaccinia Virus protein VP39"/>
    <property type="match status" value="1"/>
</dbReference>
<organism evidence="4">
    <name type="scientific">Streptomyces sp. NBC_00003</name>
    <dbReference type="NCBI Taxonomy" id="2903608"/>
    <lineage>
        <taxon>Bacteria</taxon>
        <taxon>Bacillati</taxon>
        <taxon>Actinomycetota</taxon>
        <taxon>Actinomycetes</taxon>
        <taxon>Kitasatosporales</taxon>
        <taxon>Streptomycetaceae</taxon>
        <taxon>Streptomyces</taxon>
    </lineage>
</organism>
<dbReference type="Pfam" id="PF13489">
    <property type="entry name" value="Methyltransf_23"/>
    <property type="match status" value="1"/>
</dbReference>
<dbReference type="GO" id="GO:0032259">
    <property type="term" value="P:methylation"/>
    <property type="evidence" value="ECO:0007669"/>
    <property type="project" value="UniProtKB-KW"/>
</dbReference>
<name>A0AAU2V881_9ACTN</name>
<sequence length="197" mass="22227">MTTGALLLPQRGSAYWDRVATDGWYRYPLTSEELLHFERHFPDHRGRTVIDAGCGTGDFTRHLYAQGFDVTGIDWSPASITQARRSVRCPLPYLVHDLGAGDPPGLVPRSVDLVVCRQTVSLLDDPAELLYRIRTSWLKPGGHLYLSEIRVPDQKRTVRGGMTDQQLARLGNRWARKVRYDLDEQPTTCVILRSPAA</sequence>
<reference evidence="4" key="1">
    <citation type="submission" date="2022-10" db="EMBL/GenBank/DDBJ databases">
        <title>The complete genomes of actinobacterial strains from the NBC collection.</title>
        <authorList>
            <person name="Joergensen T.S."/>
            <person name="Alvarez Arevalo M."/>
            <person name="Sterndorff E.B."/>
            <person name="Faurdal D."/>
            <person name="Vuksanovic O."/>
            <person name="Mourched A.-S."/>
            <person name="Charusanti P."/>
            <person name="Shaw S."/>
            <person name="Blin K."/>
            <person name="Weber T."/>
        </authorList>
    </citation>
    <scope>NUCLEOTIDE SEQUENCE</scope>
    <source>
        <strain evidence="4">NBC_00003</strain>
    </source>
</reference>
<keyword evidence="3" id="KW-0949">S-adenosyl-L-methionine</keyword>
<proteinExistence type="predicted"/>
<dbReference type="InterPro" id="IPR029063">
    <property type="entry name" value="SAM-dependent_MTases_sf"/>
</dbReference>
<keyword evidence="2" id="KW-0808">Transferase</keyword>
<keyword evidence="1 4" id="KW-0489">Methyltransferase</keyword>
<dbReference type="EMBL" id="CP108318">
    <property type="protein sequence ID" value="WTW63211.1"/>
    <property type="molecule type" value="Genomic_DNA"/>
</dbReference>
<dbReference type="SUPFAM" id="SSF53335">
    <property type="entry name" value="S-adenosyl-L-methionine-dependent methyltransferases"/>
    <property type="match status" value="1"/>
</dbReference>
<dbReference type="AlphaFoldDB" id="A0AAU2V881"/>